<keyword evidence="2" id="KW-1185">Reference proteome</keyword>
<evidence type="ECO:0000313" key="1">
    <source>
        <dbReference type="EMBL" id="KIL40167.1"/>
    </source>
</evidence>
<protein>
    <submittedName>
        <fullName evidence="1">Uncharacterized protein</fullName>
    </submittedName>
</protein>
<name>A0ABR5AII0_9BACL</name>
<gene>
    <name evidence="1" type="ORF">SD70_15170</name>
</gene>
<accession>A0ABR5AII0</accession>
<evidence type="ECO:0000313" key="2">
    <source>
        <dbReference type="Proteomes" id="UP000031967"/>
    </source>
</evidence>
<organism evidence="1 2">
    <name type="scientific">Gordoniibacillus kamchatkensis</name>
    <dbReference type="NCBI Taxonomy" id="1590651"/>
    <lineage>
        <taxon>Bacteria</taxon>
        <taxon>Bacillati</taxon>
        <taxon>Bacillota</taxon>
        <taxon>Bacilli</taxon>
        <taxon>Bacillales</taxon>
        <taxon>Paenibacillaceae</taxon>
        <taxon>Gordoniibacillus</taxon>
    </lineage>
</organism>
<dbReference type="Gene3D" id="3.40.50.300">
    <property type="entry name" value="P-loop containing nucleotide triphosphate hydrolases"/>
    <property type="match status" value="1"/>
</dbReference>
<dbReference type="InterPro" id="IPR027417">
    <property type="entry name" value="P-loop_NTPase"/>
</dbReference>
<reference evidence="1 2" key="1">
    <citation type="submission" date="2014-12" db="EMBL/GenBank/DDBJ databases">
        <title>Draft genome sequence of Paenibacillus kamchatkensis strain B-2647.</title>
        <authorList>
            <person name="Karlyshev A.V."/>
            <person name="Kudryashova E.B."/>
        </authorList>
    </citation>
    <scope>NUCLEOTIDE SEQUENCE [LARGE SCALE GENOMIC DNA]</scope>
    <source>
        <strain evidence="1 2">VKM B-2647</strain>
    </source>
</reference>
<dbReference type="Proteomes" id="UP000031967">
    <property type="component" value="Unassembled WGS sequence"/>
</dbReference>
<sequence length="111" mass="11774">MLRAGDERGLKLAAPFAAPADAADMNEADAELLLGSLVKLNAFRWIVVDLEAGWSLRSIGALSASDAIFWVVTDDSACLGKTEALLRRWTEEASPHMCGSALLLLPASMSA</sequence>
<comment type="caution">
    <text evidence="1">The sequence shown here is derived from an EMBL/GenBank/DDBJ whole genome shotgun (WGS) entry which is preliminary data.</text>
</comment>
<proteinExistence type="predicted"/>
<dbReference type="EMBL" id="JXAK01000025">
    <property type="protein sequence ID" value="KIL40167.1"/>
    <property type="molecule type" value="Genomic_DNA"/>
</dbReference>